<keyword evidence="1" id="KW-0472">Membrane</keyword>
<keyword evidence="1" id="KW-0812">Transmembrane</keyword>
<feature type="transmembrane region" description="Helical" evidence="1">
    <location>
        <begin position="145"/>
        <end position="166"/>
    </location>
</feature>
<reference evidence="2" key="1">
    <citation type="submission" date="2018-10" db="EMBL/GenBank/DDBJ databases">
        <title>Hidden diversity of soil giant viruses.</title>
        <authorList>
            <person name="Schulz F."/>
            <person name="Alteio L."/>
            <person name="Goudeau D."/>
            <person name="Ryan E.M."/>
            <person name="Malmstrom R.R."/>
            <person name="Blanchard J."/>
            <person name="Woyke T."/>
        </authorList>
    </citation>
    <scope>NUCLEOTIDE SEQUENCE</scope>
    <source>
        <strain evidence="2">HAV1</strain>
    </source>
</reference>
<evidence type="ECO:0000256" key="1">
    <source>
        <dbReference type="SAM" id="Phobius"/>
    </source>
</evidence>
<name>A0A3G5A1H9_9VIRU</name>
<accession>A0A3G5A1H9</accession>
<evidence type="ECO:0000313" key="2">
    <source>
        <dbReference type="EMBL" id="AYV81067.1"/>
    </source>
</evidence>
<dbReference type="EMBL" id="MK072257">
    <property type="protein sequence ID" value="AYV81067.1"/>
    <property type="molecule type" value="Genomic_DNA"/>
</dbReference>
<proteinExistence type="predicted"/>
<gene>
    <name evidence="2" type="ORF">Harvfovirus15_11</name>
</gene>
<feature type="transmembrane region" description="Helical" evidence="1">
    <location>
        <begin position="6"/>
        <end position="23"/>
    </location>
</feature>
<organism evidence="2">
    <name type="scientific">Harvfovirus sp</name>
    <dbReference type="NCBI Taxonomy" id="2487768"/>
    <lineage>
        <taxon>Viruses</taxon>
        <taxon>Varidnaviria</taxon>
        <taxon>Bamfordvirae</taxon>
        <taxon>Nucleocytoviricota</taxon>
        <taxon>Megaviricetes</taxon>
        <taxon>Imitervirales</taxon>
        <taxon>Mimiviridae</taxon>
        <taxon>Klosneuvirinae</taxon>
    </lineage>
</organism>
<keyword evidence="1" id="KW-1133">Transmembrane helix</keyword>
<sequence length="182" mass="21029">MDKQPYYWVGFFSLAISIALFVSHKNLETHINSFTSNVPWEIISGSHLEISICGIDCSIYDCLDQVCLLGYVTYQLTYKSQHHQQTLIKNTFYDFDKINPEFSKYYQIINSYNGTKGIGHYDSRDDAFYVTSDALQSLKTTDRNFIIAAIVFLATGLISFLIAIYLSRYPSKKKQEIEMDEF</sequence>
<protein>
    <submittedName>
        <fullName evidence="2">Uncharacterized protein</fullName>
    </submittedName>
</protein>